<name>E2ABG6_CAMFO</name>
<gene>
    <name evidence="3" type="ORF">EAG_12377</name>
</gene>
<feature type="chain" id="PRO_5003157090" evidence="2">
    <location>
        <begin position="28"/>
        <end position="170"/>
    </location>
</feature>
<dbReference type="OMA" id="GGHEGWS"/>
<dbReference type="AlphaFoldDB" id="E2ABG6"/>
<reference evidence="3 4" key="1">
    <citation type="journal article" date="2010" name="Science">
        <title>Genomic comparison of the ants Camponotus floridanus and Harpegnathos saltator.</title>
        <authorList>
            <person name="Bonasio R."/>
            <person name="Zhang G."/>
            <person name="Ye C."/>
            <person name="Mutti N.S."/>
            <person name="Fang X."/>
            <person name="Qin N."/>
            <person name="Donahue G."/>
            <person name="Yang P."/>
            <person name="Li Q."/>
            <person name="Li C."/>
            <person name="Zhang P."/>
            <person name="Huang Z."/>
            <person name="Berger S.L."/>
            <person name="Reinberg D."/>
            <person name="Wang J."/>
            <person name="Liebig J."/>
        </authorList>
    </citation>
    <scope>NUCLEOTIDE SEQUENCE [LARGE SCALE GENOMIC DNA]</scope>
    <source>
        <strain evidence="4">C129</strain>
    </source>
</reference>
<sequence>MRRQREMVPYLLLNLLLIVPLISLTNAGGHGGGHKHVVIHVPYQVKTIHHTHTITKHIHHKDGGGDKYEVLGYTVGHPIDLGGHGGGGHDFGGSSGGYDFGGSSGGHDFGSSSGGHDFGGSSGGHDFGGSGGGHDFGGSSGGHNFGGGGGGGHDFGGGFGGGGHEGWSSR</sequence>
<dbReference type="InParanoid" id="E2ABG6"/>
<proteinExistence type="predicted"/>
<accession>E2ABG6</accession>
<evidence type="ECO:0000313" key="4">
    <source>
        <dbReference type="Proteomes" id="UP000000311"/>
    </source>
</evidence>
<evidence type="ECO:0000313" key="3">
    <source>
        <dbReference type="EMBL" id="EFN69232.1"/>
    </source>
</evidence>
<dbReference type="EMBL" id="GL438246">
    <property type="protein sequence ID" value="EFN69232.1"/>
    <property type="molecule type" value="Genomic_DNA"/>
</dbReference>
<keyword evidence="4" id="KW-1185">Reference proteome</keyword>
<dbReference type="STRING" id="104421.E2ABG6"/>
<evidence type="ECO:0000256" key="2">
    <source>
        <dbReference type="SAM" id="SignalP"/>
    </source>
</evidence>
<evidence type="ECO:0000256" key="1">
    <source>
        <dbReference type="SAM" id="MobiDB-lite"/>
    </source>
</evidence>
<dbReference type="Proteomes" id="UP000000311">
    <property type="component" value="Unassembled WGS sequence"/>
</dbReference>
<organism evidence="4">
    <name type="scientific">Camponotus floridanus</name>
    <name type="common">Florida carpenter ant</name>
    <dbReference type="NCBI Taxonomy" id="104421"/>
    <lineage>
        <taxon>Eukaryota</taxon>
        <taxon>Metazoa</taxon>
        <taxon>Ecdysozoa</taxon>
        <taxon>Arthropoda</taxon>
        <taxon>Hexapoda</taxon>
        <taxon>Insecta</taxon>
        <taxon>Pterygota</taxon>
        <taxon>Neoptera</taxon>
        <taxon>Endopterygota</taxon>
        <taxon>Hymenoptera</taxon>
        <taxon>Apocrita</taxon>
        <taxon>Aculeata</taxon>
        <taxon>Formicoidea</taxon>
        <taxon>Formicidae</taxon>
        <taxon>Formicinae</taxon>
        <taxon>Camponotus</taxon>
    </lineage>
</organism>
<feature type="signal peptide" evidence="2">
    <location>
        <begin position="1"/>
        <end position="27"/>
    </location>
</feature>
<protein>
    <submittedName>
        <fullName evidence="3">Uncharacterized protein</fullName>
    </submittedName>
</protein>
<keyword evidence="2" id="KW-0732">Signal</keyword>
<feature type="region of interest" description="Disordered" evidence="1">
    <location>
        <begin position="102"/>
        <end position="170"/>
    </location>
</feature>